<organism evidence="5 6">
    <name type="scientific">Hibiscus trionum</name>
    <name type="common">Flower of an hour</name>
    <dbReference type="NCBI Taxonomy" id="183268"/>
    <lineage>
        <taxon>Eukaryota</taxon>
        <taxon>Viridiplantae</taxon>
        <taxon>Streptophyta</taxon>
        <taxon>Embryophyta</taxon>
        <taxon>Tracheophyta</taxon>
        <taxon>Spermatophyta</taxon>
        <taxon>Magnoliopsida</taxon>
        <taxon>eudicotyledons</taxon>
        <taxon>Gunneridae</taxon>
        <taxon>Pentapetalae</taxon>
        <taxon>rosids</taxon>
        <taxon>malvids</taxon>
        <taxon>Malvales</taxon>
        <taxon>Malvaceae</taxon>
        <taxon>Malvoideae</taxon>
        <taxon>Hibiscus</taxon>
    </lineage>
</organism>
<name>A0A9W7H094_HIBTR</name>
<evidence type="ECO:0000256" key="2">
    <source>
        <dbReference type="PROSITE-ProRule" id="PRU00982"/>
    </source>
</evidence>
<dbReference type="AlphaFoldDB" id="A0A9W7H094"/>
<feature type="domain" description="NPH3" evidence="4">
    <location>
        <begin position="1"/>
        <end position="85"/>
    </location>
</feature>
<keyword evidence="6" id="KW-1185">Reference proteome</keyword>
<dbReference type="PROSITE" id="PS51649">
    <property type="entry name" value="NPH3"/>
    <property type="match status" value="1"/>
</dbReference>
<proteinExistence type="inferred from homology"/>
<evidence type="ECO:0000256" key="3">
    <source>
        <dbReference type="SAM" id="MobiDB-lite"/>
    </source>
</evidence>
<dbReference type="PANTHER" id="PTHR32370">
    <property type="entry name" value="OS12G0117600 PROTEIN"/>
    <property type="match status" value="1"/>
</dbReference>
<comment type="similarity">
    <text evidence="2">Belongs to the NPH3 family.</text>
</comment>
<accession>A0A9W7H094</accession>
<reference evidence="5" key="1">
    <citation type="submission" date="2023-05" db="EMBL/GenBank/DDBJ databases">
        <title>Genome and transcriptome analyses reveal genes involved in the formation of fine ridges on petal epidermal cells in Hibiscus trionum.</title>
        <authorList>
            <person name="Koshimizu S."/>
            <person name="Masuda S."/>
            <person name="Ishii T."/>
            <person name="Shirasu K."/>
            <person name="Hoshino A."/>
            <person name="Arita M."/>
        </authorList>
    </citation>
    <scope>NUCLEOTIDE SEQUENCE</scope>
    <source>
        <strain evidence="5">Hamamatsu line</strain>
    </source>
</reference>
<protein>
    <recommendedName>
        <fullName evidence="4">NPH3 domain-containing protein</fullName>
    </recommendedName>
</protein>
<sequence>MPLSKLVSLAEALRDVVREDHDGLYKAINIYLKHDHPNVRIVDKKRLCRMLNCQKLSPEVRAHAVNNERLPLGTVVQVLFFEQERGSWVTTHKPKLITRVRQAPLEVEAEAEQESNNKLQHEGIKSRMSETSERNFQKRLEAKMVRGEFEKGKERRGKPIQTAS</sequence>
<dbReference type="Proteomes" id="UP001165190">
    <property type="component" value="Unassembled WGS sequence"/>
</dbReference>
<feature type="region of interest" description="Disordered" evidence="3">
    <location>
        <begin position="108"/>
        <end position="164"/>
    </location>
</feature>
<gene>
    <name evidence="5" type="ORF">HRI_000469600</name>
</gene>
<dbReference type="InterPro" id="IPR043454">
    <property type="entry name" value="NPH3/RPT2-like"/>
</dbReference>
<feature type="compositionally biased region" description="Basic and acidic residues" evidence="3">
    <location>
        <begin position="119"/>
        <end position="153"/>
    </location>
</feature>
<comment type="caution">
    <text evidence="5">The sequence shown here is derived from an EMBL/GenBank/DDBJ whole genome shotgun (WGS) entry which is preliminary data.</text>
</comment>
<dbReference type="OrthoDB" id="624345at2759"/>
<keyword evidence="1" id="KW-0833">Ubl conjugation pathway</keyword>
<evidence type="ECO:0000256" key="1">
    <source>
        <dbReference type="ARBA" id="ARBA00022786"/>
    </source>
</evidence>
<evidence type="ECO:0000313" key="6">
    <source>
        <dbReference type="Proteomes" id="UP001165190"/>
    </source>
</evidence>
<dbReference type="Pfam" id="PF03000">
    <property type="entry name" value="NPH3"/>
    <property type="match status" value="1"/>
</dbReference>
<evidence type="ECO:0000259" key="4">
    <source>
        <dbReference type="PROSITE" id="PS51649"/>
    </source>
</evidence>
<dbReference type="EMBL" id="BSYR01000006">
    <property type="protein sequence ID" value="GMI68003.1"/>
    <property type="molecule type" value="Genomic_DNA"/>
</dbReference>
<dbReference type="InterPro" id="IPR027356">
    <property type="entry name" value="NPH3_dom"/>
</dbReference>
<evidence type="ECO:0000313" key="5">
    <source>
        <dbReference type="EMBL" id="GMI68003.1"/>
    </source>
</evidence>